<dbReference type="EnsemblPlants" id="AET05199">
    <property type="protein sequence ID" value="AET05199"/>
    <property type="gene ID" value="MTR_8g102590"/>
</dbReference>
<dbReference type="GO" id="GO:0008270">
    <property type="term" value="F:zinc ion binding"/>
    <property type="evidence" value="ECO:0007669"/>
    <property type="project" value="UniProtKB-KW"/>
</dbReference>
<dbReference type="OMA" id="PLCRCHI"/>
<evidence type="ECO:0000256" key="5">
    <source>
        <dbReference type="ARBA" id="ARBA00022833"/>
    </source>
</evidence>
<dbReference type="InterPro" id="IPR001841">
    <property type="entry name" value="Znf_RING"/>
</dbReference>
<evidence type="ECO:0000256" key="6">
    <source>
        <dbReference type="PROSITE-ProRule" id="PRU00175"/>
    </source>
</evidence>
<evidence type="ECO:0000256" key="2">
    <source>
        <dbReference type="ARBA" id="ARBA00012483"/>
    </source>
</evidence>
<name>G7L7G6_MEDTR</name>
<keyword evidence="4 6" id="KW-0863">Zinc-finger</keyword>
<keyword evidence="3" id="KW-0479">Metal-binding</keyword>
<comment type="catalytic activity">
    <reaction evidence="1">
        <text>S-ubiquitinyl-[E2 ubiquitin-conjugating enzyme]-L-cysteine + [acceptor protein]-L-lysine = [E2 ubiquitin-conjugating enzyme]-L-cysteine + N(6)-ubiquitinyl-[acceptor protein]-L-lysine.</text>
        <dbReference type="EC" id="2.3.2.27"/>
    </reaction>
</comment>
<dbReference type="InterPro" id="IPR013083">
    <property type="entry name" value="Znf_RING/FYVE/PHD"/>
</dbReference>
<dbReference type="PANTHER" id="PTHR15710">
    <property type="entry name" value="E3 UBIQUITIN-PROTEIN LIGASE PRAJA"/>
    <property type="match status" value="1"/>
</dbReference>
<dbReference type="PaxDb" id="3880-AET05199"/>
<evidence type="ECO:0000259" key="7">
    <source>
        <dbReference type="PROSITE" id="PS50089"/>
    </source>
</evidence>
<evidence type="ECO:0000256" key="3">
    <source>
        <dbReference type="ARBA" id="ARBA00022723"/>
    </source>
</evidence>
<evidence type="ECO:0000256" key="1">
    <source>
        <dbReference type="ARBA" id="ARBA00000900"/>
    </source>
</evidence>
<dbReference type="EC" id="2.3.2.27" evidence="2"/>
<evidence type="ECO:0000313" key="8">
    <source>
        <dbReference type="EMBL" id="AET05199.1"/>
    </source>
</evidence>
<reference evidence="9" key="3">
    <citation type="submission" date="2015-04" db="UniProtKB">
        <authorList>
            <consortium name="EnsemblPlants"/>
        </authorList>
    </citation>
    <scope>IDENTIFICATION</scope>
    <source>
        <strain evidence="9">cv. Jemalong A17</strain>
    </source>
</reference>
<dbReference type="PANTHER" id="PTHR15710:SF74">
    <property type="entry name" value="RING-TYPE E3 UBIQUITIN TRANSFERASE-RELATED"/>
    <property type="match status" value="1"/>
</dbReference>
<sequence>MPLNSVSTASIDLETFDLDEALAAAAEEPLCKFAAWKNFVSSLPAVLDVTKEDVCSVCMESFEDSHNSEEGGNKRVPCGHVYHSNCITLWLHRCSSCPLCRRHISF</sequence>
<organism evidence="8 10">
    <name type="scientific">Medicago truncatula</name>
    <name type="common">Barrel medic</name>
    <name type="synonym">Medicago tribuloides</name>
    <dbReference type="NCBI Taxonomy" id="3880"/>
    <lineage>
        <taxon>Eukaryota</taxon>
        <taxon>Viridiplantae</taxon>
        <taxon>Streptophyta</taxon>
        <taxon>Embryophyta</taxon>
        <taxon>Tracheophyta</taxon>
        <taxon>Spermatophyta</taxon>
        <taxon>Magnoliopsida</taxon>
        <taxon>eudicotyledons</taxon>
        <taxon>Gunneridae</taxon>
        <taxon>Pentapetalae</taxon>
        <taxon>rosids</taxon>
        <taxon>fabids</taxon>
        <taxon>Fabales</taxon>
        <taxon>Fabaceae</taxon>
        <taxon>Papilionoideae</taxon>
        <taxon>50 kb inversion clade</taxon>
        <taxon>NPAAA clade</taxon>
        <taxon>Hologalegina</taxon>
        <taxon>IRL clade</taxon>
        <taxon>Trifolieae</taxon>
        <taxon>Medicago</taxon>
    </lineage>
</organism>
<accession>G7L7G6</accession>
<dbReference type="HOGENOM" id="CLU_171417_0_0_1"/>
<dbReference type="PROSITE" id="PS50089">
    <property type="entry name" value="ZF_RING_2"/>
    <property type="match status" value="1"/>
</dbReference>
<evidence type="ECO:0000313" key="10">
    <source>
        <dbReference type="Proteomes" id="UP000002051"/>
    </source>
</evidence>
<dbReference type="EMBL" id="CM001224">
    <property type="protein sequence ID" value="AET05199.1"/>
    <property type="molecule type" value="Genomic_DNA"/>
</dbReference>
<dbReference type="Pfam" id="PF13639">
    <property type="entry name" value="zf-RING_2"/>
    <property type="match status" value="1"/>
</dbReference>
<dbReference type="eggNOG" id="KOG0800">
    <property type="taxonomic scope" value="Eukaryota"/>
</dbReference>
<keyword evidence="5" id="KW-0862">Zinc</keyword>
<dbReference type="GO" id="GO:0061630">
    <property type="term" value="F:ubiquitin protein ligase activity"/>
    <property type="evidence" value="ECO:0007669"/>
    <property type="project" value="UniProtKB-EC"/>
</dbReference>
<dbReference type="Gene3D" id="3.30.40.10">
    <property type="entry name" value="Zinc/RING finger domain, C3HC4 (zinc finger)"/>
    <property type="match status" value="1"/>
</dbReference>
<protein>
    <recommendedName>
        <fullName evidence="2">RING-type E3 ubiquitin transferase</fullName>
        <ecNumber evidence="2">2.3.2.27</ecNumber>
    </recommendedName>
</protein>
<dbReference type="STRING" id="3880.G7L7G6"/>
<reference evidence="8 10" key="1">
    <citation type="journal article" date="2011" name="Nature">
        <title>The Medicago genome provides insight into the evolution of rhizobial symbioses.</title>
        <authorList>
            <person name="Young N.D."/>
            <person name="Debelle F."/>
            <person name="Oldroyd G.E."/>
            <person name="Geurts R."/>
            <person name="Cannon S.B."/>
            <person name="Udvardi M.K."/>
            <person name="Benedito V.A."/>
            <person name="Mayer K.F."/>
            <person name="Gouzy J."/>
            <person name="Schoof H."/>
            <person name="Van de Peer Y."/>
            <person name="Proost S."/>
            <person name="Cook D.R."/>
            <person name="Meyers B.C."/>
            <person name="Spannagl M."/>
            <person name="Cheung F."/>
            <person name="De Mita S."/>
            <person name="Krishnakumar V."/>
            <person name="Gundlach H."/>
            <person name="Zhou S."/>
            <person name="Mudge J."/>
            <person name="Bharti A.K."/>
            <person name="Murray J.D."/>
            <person name="Naoumkina M.A."/>
            <person name="Rosen B."/>
            <person name="Silverstein K.A."/>
            <person name="Tang H."/>
            <person name="Rombauts S."/>
            <person name="Zhao P.X."/>
            <person name="Zhou P."/>
            <person name="Barbe V."/>
            <person name="Bardou P."/>
            <person name="Bechner M."/>
            <person name="Bellec A."/>
            <person name="Berger A."/>
            <person name="Berges H."/>
            <person name="Bidwell S."/>
            <person name="Bisseling T."/>
            <person name="Choisne N."/>
            <person name="Couloux A."/>
            <person name="Denny R."/>
            <person name="Deshpande S."/>
            <person name="Dai X."/>
            <person name="Doyle J.J."/>
            <person name="Dudez A.M."/>
            <person name="Farmer A.D."/>
            <person name="Fouteau S."/>
            <person name="Franken C."/>
            <person name="Gibelin C."/>
            <person name="Gish J."/>
            <person name="Goldstein S."/>
            <person name="Gonzalez A.J."/>
            <person name="Green P.J."/>
            <person name="Hallab A."/>
            <person name="Hartog M."/>
            <person name="Hua A."/>
            <person name="Humphray S.J."/>
            <person name="Jeong D.H."/>
            <person name="Jing Y."/>
            <person name="Jocker A."/>
            <person name="Kenton S.M."/>
            <person name="Kim D.J."/>
            <person name="Klee K."/>
            <person name="Lai H."/>
            <person name="Lang C."/>
            <person name="Lin S."/>
            <person name="Macmil S.L."/>
            <person name="Magdelenat G."/>
            <person name="Matthews L."/>
            <person name="McCorrison J."/>
            <person name="Monaghan E.L."/>
            <person name="Mun J.H."/>
            <person name="Najar F.Z."/>
            <person name="Nicholson C."/>
            <person name="Noirot C."/>
            <person name="O'Bleness M."/>
            <person name="Paule C.R."/>
            <person name="Poulain J."/>
            <person name="Prion F."/>
            <person name="Qin B."/>
            <person name="Qu C."/>
            <person name="Retzel E.F."/>
            <person name="Riddle C."/>
            <person name="Sallet E."/>
            <person name="Samain S."/>
            <person name="Samson N."/>
            <person name="Sanders I."/>
            <person name="Saurat O."/>
            <person name="Scarpelli C."/>
            <person name="Schiex T."/>
            <person name="Segurens B."/>
            <person name="Severin A.J."/>
            <person name="Sherrier D.J."/>
            <person name="Shi R."/>
            <person name="Sims S."/>
            <person name="Singer S.R."/>
            <person name="Sinharoy S."/>
            <person name="Sterck L."/>
            <person name="Viollet A."/>
            <person name="Wang B.B."/>
            <person name="Wang K."/>
            <person name="Wang M."/>
            <person name="Wang X."/>
            <person name="Warfsmann J."/>
            <person name="Weissenbach J."/>
            <person name="White D.D."/>
            <person name="White J.D."/>
            <person name="Wiley G.B."/>
            <person name="Wincker P."/>
            <person name="Xing Y."/>
            <person name="Yang L."/>
            <person name="Yao Z."/>
            <person name="Ying F."/>
            <person name="Zhai J."/>
            <person name="Zhou L."/>
            <person name="Zuber A."/>
            <person name="Denarie J."/>
            <person name="Dixon R.A."/>
            <person name="May G.D."/>
            <person name="Schwartz D.C."/>
            <person name="Rogers J."/>
            <person name="Quetier F."/>
            <person name="Town C.D."/>
            <person name="Roe B.A."/>
        </authorList>
    </citation>
    <scope>NUCLEOTIDE SEQUENCE [LARGE SCALE GENOMIC DNA]</scope>
    <source>
        <strain evidence="8">A17</strain>
        <strain evidence="9 10">cv. Jemalong A17</strain>
    </source>
</reference>
<dbReference type="SMART" id="SM00184">
    <property type="entry name" value="RING"/>
    <property type="match status" value="1"/>
</dbReference>
<dbReference type="AlphaFoldDB" id="G7L7G6"/>
<dbReference type="Proteomes" id="UP000002051">
    <property type="component" value="Chromosome 8"/>
</dbReference>
<gene>
    <name evidence="8" type="ordered locus">MTR_8g102590</name>
</gene>
<keyword evidence="10" id="KW-1185">Reference proteome</keyword>
<reference evidence="8 10" key="2">
    <citation type="journal article" date="2014" name="BMC Genomics">
        <title>An improved genome release (version Mt4.0) for the model legume Medicago truncatula.</title>
        <authorList>
            <person name="Tang H."/>
            <person name="Krishnakumar V."/>
            <person name="Bidwell S."/>
            <person name="Rosen B."/>
            <person name="Chan A."/>
            <person name="Zhou S."/>
            <person name="Gentzbittel L."/>
            <person name="Childs K.L."/>
            <person name="Yandell M."/>
            <person name="Gundlach H."/>
            <person name="Mayer K.F."/>
            <person name="Schwartz D.C."/>
            <person name="Town C.D."/>
        </authorList>
    </citation>
    <scope>GENOME REANNOTATION</scope>
    <source>
        <strain evidence="9 10">cv. Jemalong A17</strain>
    </source>
</reference>
<evidence type="ECO:0000256" key="4">
    <source>
        <dbReference type="ARBA" id="ARBA00022771"/>
    </source>
</evidence>
<evidence type="ECO:0000313" key="9">
    <source>
        <dbReference type="EnsemblPlants" id="AET05199"/>
    </source>
</evidence>
<proteinExistence type="predicted"/>
<dbReference type="SUPFAM" id="SSF57850">
    <property type="entry name" value="RING/U-box"/>
    <property type="match status" value="1"/>
</dbReference>
<feature type="domain" description="RING-type" evidence="7">
    <location>
        <begin position="55"/>
        <end position="101"/>
    </location>
</feature>